<protein>
    <submittedName>
        <fullName evidence="1">Uncharacterized protein MANES_09G127400</fullName>
    </submittedName>
</protein>
<organism evidence="1">
    <name type="scientific">Rhizophora mucronata</name>
    <name type="common">Asiatic mangrove</name>
    <dbReference type="NCBI Taxonomy" id="61149"/>
    <lineage>
        <taxon>Eukaryota</taxon>
        <taxon>Viridiplantae</taxon>
        <taxon>Streptophyta</taxon>
        <taxon>Embryophyta</taxon>
        <taxon>Tracheophyta</taxon>
        <taxon>Spermatophyta</taxon>
        <taxon>Magnoliopsida</taxon>
        <taxon>eudicotyledons</taxon>
        <taxon>Gunneridae</taxon>
        <taxon>Pentapetalae</taxon>
        <taxon>rosids</taxon>
        <taxon>fabids</taxon>
        <taxon>Malpighiales</taxon>
        <taxon>Rhizophoraceae</taxon>
        <taxon>Rhizophora</taxon>
    </lineage>
</organism>
<dbReference type="EMBL" id="GGEC01033216">
    <property type="protein sequence ID" value="MBX13700.1"/>
    <property type="molecule type" value="Transcribed_RNA"/>
</dbReference>
<dbReference type="AlphaFoldDB" id="A0A2P2L6T8"/>
<name>A0A2P2L6T8_RHIMU</name>
<dbReference type="PANTHER" id="PTHR36796">
    <property type="entry name" value="PROTEIN KINASE SUPERFAMILY PROTEIN"/>
    <property type="match status" value="1"/>
</dbReference>
<dbReference type="PANTHER" id="PTHR36796:SF1">
    <property type="entry name" value="PROTEIN KINASE SUPERFAMILY PROTEIN"/>
    <property type="match status" value="1"/>
</dbReference>
<dbReference type="GO" id="GO:0009507">
    <property type="term" value="C:chloroplast"/>
    <property type="evidence" value="ECO:0007669"/>
    <property type="project" value="TreeGrafter"/>
</dbReference>
<reference evidence="1" key="1">
    <citation type="submission" date="2018-02" db="EMBL/GenBank/DDBJ databases">
        <title>Rhizophora mucronata_Transcriptome.</title>
        <authorList>
            <person name="Meera S.P."/>
            <person name="Sreeshan A."/>
            <person name="Augustine A."/>
        </authorList>
    </citation>
    <scope>NUCLEOTIDE SEQUENCE</scope>
    <source>
        <tissue evidence="1">Leaf</tissue>
    </source>
</reference>
<accession>A0A2P2L6T8</accession>
<proteinExistence type="predicted"/>
<evidence type="ECO:0000313" key="1">
    <source>
        <dbReference type="EMBL" id="MBX13700.1"/>
    </source>
</evidence>
<sequence length="135" mass="14796">MLLADCFLSWMLPSSSSSSSSFSQARKFSFTSSSRTSLNSLSRTRTTRPCRASLITDPDSFEVGRLIGSYGFMNVTSYSGYQLGMDVENLPGNLGNLKVQDVGEGSVKIRIYEGRIAQGPLKGTPVIFKVIIYFI</sequence>